<gene>
    <name evidence="1" type="ORF">RRG08_043406</name>
</gene>
<evidence type="ECO:0000313" key="1">
    <source>
        <dbReference type="EMBL" id="KAK3793758.1"/>
    </source>
</evidence>
<reference evidence="1" key="1">
    <citation type="journal article" date="2023" name="G3 (Bethesda)">
        <title>A reference genome for the long-term kleptoplast-retaining sea slug Elysia crispata morphotype clarki.</title>
        <authorList>
            <person name="Eastman K.E."/>
            <person name="Pendleton A.L."/>
            <person name="Shaikh M.A."/>
            <person name="Suttiyut T."/>
            <person name="Ogas R."/>
            <person name="Tomko P."/>
            <person name="Gavelis G."/>
            <person name="Widhalm J.R."/>
            <person name="Wisecaver J.H."/>
        </authorList>
    </citation>
    <scope>NUCLEOTIDE SEQUENCE</scope>
    <source>
        <strain evidence="1">ECLA1</strain>
    </source>
</reference>
<evidence type="ECO:0000313" key="2">
    <source>
        <dbReference type="Proteomes" id="UP001283361"/>
    </source>
</evidence>
<comment type="caution">
    <text evidence="1">The sequence shown here is derived from an EMBL/GenBank/DDBJ whole genome shotgun (WGS) entry which is preliminary data.</text>
</comment>
<protein>
    <submittedName>
        <fullName evidence="1">Uncharacterized protein</fullName>
    </submittedName>
</protein>
<accession>A0AAE1ATW5</accession>
<sequence length="300" mass="34201">MLRISNDSKLIPSKMMILPALDSDSRSPNRRGFTVNQHGAYYCCKDWWCVLSMLFTSLRAIWHSDCVDSILRTGHWEAWQATVTEPEQEACLLARRLRPGDSLPSPKPSGCTSCLTLSCNQTTSRFRLPFEVWVVKVWLRLNPGIHDPEKRRANLCLTLDQQREEREKTPEKSDSRPLVCGQISRRACGLTWFLRVFKSCWSIPSRCTGKLNTNLQITKILVSATSTTPLVSALYIDMSRPPAPPRLSQRFIDMSLPPAPTRLSQRYIDMSRPPAPPRLSQRYIDISLCHQHHPACLSVI</sequence>
<name>A0AAE1ATW5_9GAST</name>
<keyword evidence="2" id="KW-1185">Reference proteome</keyword>
<dbReference type="AlphaFoldDB" id="A0AAE1ATW5"/>
<organism evidence="1 2">
    <name type="scientific">Elysia crispata</name>
    <name type="common">lettuce slug</name>
    <dbReference type="NCBI Taxonomy" id="231223"/>
    <lineage>
        <taxon>Eukaryota</taxon>
        <taxon>Metazoa</taxon>
        <taxon>Spiralia</taxon>
        <taxon>Lophotrochozoa</taxon>
        <taxon>Mollusca</taxon>
        <taxon>Gastropoda</taxon>
        <taxon>Heterobranchia</taxon>
        <taxon>Euthyneura</taxon>
        <taxon>Panpulmonata</taxon>
        <taxon>Sacoglossa</taxon>
        <taxon>Placobranchoidea</taxon>
        <taxon>Plakobranchidae</taxon>
        <taxon>Elysia</taxon>
    </lineage>
</organism>
<dbReference type="Proteomes" id="UP001283361">
    <property type="component" value="Unassembled WGS sequence"/>
</dbReference>
<dbReference type="EMBL" id="JAWDGP010001179">
    <property type="protein sequence ID" value="KAK3793758.1"/>
    <property type="molecule type" value="Genomic_DNA"/>
</dbReference>
<proteinExistence type="predicted"/>